<sequence length="321" mass="34793">MKATNWTAYGTPDVLQLKDVEKPFPKNHEVLIKVYASTVTPGDCRLRACRVPRGFWLPTRLAFGLFKPRKPISGMEFSGEVELVGKDVSQFKKGDRVYGTAGMSLGANAEYVCLSETKPLVKIPDHISYKDAVAIMFGGLTALHFLRDEAKVRSGQKVLVNGASGSVGTAAVQIAKYYGAEVTGICSEPNHELVMSIGADHIIDYTRESFVDNGETYDIILDTVGNLSFSVCAKSLSSQGELVLIVADLQTTLQSVFNKQLICGVADESKEALNFLLGLVDSGAFTSVIDSLYPLEKTAEAHRYVDKGHKCGSVVLVVTDE</sequence>
<comment type="caution">
    <text evidence="2">The sequence shown here is derived from an EMBL/GenBank/DDBJ whole genome shotgun (WGS) entry which is preliminary data.</text>
</comment>
<feature type="domain" description="Enoyl reductase (ER)" evidence="1">
    <location>
        <begin position="10"/>
        <end position="316"/>
    </location>
</feature>
<evidence type="ECO:0000259" key="1">
    <source>
        <dbReference type="SMART" id="SM00829"/>
    </source>
</evidence>
<proteinExistence type="predicted"/>
<dbReference type="EMBL" id="QGKM01000027">
    <property type="protein sequence ID" value="PWQ97231.1"/>
    <property type="molecule type" value="Genomic_DNA"/>
</dbReference>
<dbReference type="Gene3D" id="3.90.180.10">
    <property type="entry name" value="Medium-chain alcohol dehydrogenases, catalytic domain"/>
    <property type="match status" value="1"/>
</dbReference>
<dbReference type="SUPFAM" id="SSF50129">
    <property type="entry name" value="GroES-like"/>
    <property type="match status" value="1"/>
</dbReference>
<dbReference type="Gene3D" id="3.40.50.720">
    <property type="entry name" value="NAD(P)-binding Rossmann-like Domain"/>
    <property type="match status" value="1"/>
</dbReference>
<evidence type="ECO:0000313" key="2">
    <source>
        <dbReference type="EMBL" id="PWQ97231.1"/>
    </source>
</evidence>
<dbReference type="Proteomes" id="UP000245539">
    <property type="component" value="Unassembled WGS sequence"/>
</dbReference>
<dbReference type="InterPro" id="IPR020843">
    <property type="entry name" value="ER"/>
</dbReference>
<keyword evidence="3" id="KW-1185">Reference proteome</keyword>
<organism evidence="2 3">
    <name type="scientific">Leucothrix pacifica</name>
    <dbReference type="NCBI Taxonomy" id="1247513"/>
    <lineage>
        <taxon>Bacteria</taxon>
        <taxon>Pseudomonadati</taxon>
        <taxon>Pseudomonadota</taxon>
        <taxon>Gammaproteobacteria</taxon>
        <taxon>Thiotrichales</taxon>
        <taxon>Thiotrichaceae</taxon>
        <taxon>Leucothrix</taxon>
    </lineage>
</organism>
<dbReference type="InterPro" id="IPR036291">
    <property type="entry name" value="NAD(P)-bd_dom_sf"/>
</dbReference>
<dbReference type="CDD" id="cd08267">
    <property type="entry name" value="MDR1"/>
    <property type="match status" value="1"/>
</dbReference>
<dbReference type="SUPFAM" id="SSF51735">
    <property type="entry name" value="NAD(P)-binding Rossmann-fold domains"/>
    <property type="match status" value="1"/>
</dbReference>
<dbReference type="SMART" id="SM00829">
    <property type="entry name" value="PKS_ER"/>
    <property type="match status" value="1"/>
</dbReference>
<dbReference type="InterPro" id="IPR052733">
    <property type="entry name" value="Chloroplast_QOR"/>
</dbReference>
<dbReference type="PANTHER" id="PTHR44013:SF1">
    <property type="entry name" value="ZINC-TYPE ALCOHOL DEHYDROGENASE-LIKE PROTEIN C16A3.02C"/>
    <property type="match status" value="1"/>
</dbReference>
<dbReference type="PANTHER" id="PTHR44013">
    <property type="entry name" value="ZINC-TYPE ALCOHOL DEHYDROGENASE-LIKE PROTEIN C16A3.02C"/>
    <property type="match status" value="1"/>
</dbReference>
<dbReference type="OrthoDB" id="9787435at2"/>
<reference evidence="2 3" key="1">
    <citation type="submission" date="2018-05" db="EMBL/GenBank/DDBJ databases">
        <title>Leucothrix arctica sp. nov., isolated from Arctic seawater.</title>
        <authorList>
            <person name="Choi A."/>
            <person name="Baek K."/>
        </authorList>
    </citation>
    <scope>NUCLEOTIDE SEQUENCE [LARGE SCALE GENOMIC DNA]</scope>
    <source>
        <strain evidence="2 3">JCM 18388</strain>
    </source>
</reference>
<dbReference type="GO" id="GO:0016491">
    <property type="term" value="F:oxidoreductase activity"/>
    <property type="evidence" value="ECO:0007669"/>
    <property type="project" value="InterPro"/>
</dbReference>
<evidence type="ECO:0000313" key="3">
    <source>
        <dbReference type="Proteomes" id="UP000245539"/>
    </source>
</evidence>
<dbReference type="Pfam" id="PF08240">
    <property type="entry name" value="ADH_N"/>
    <property type="match status" value="1"/>
</dbReference>
<accession>A0A317CGD8</accession>
<dbReference type="Pfam" id="PF13602">
    <property type="entry name" value="ADH_zinc_N_2"/>
    <property type="match status" value="1"/>
</dbReference>
<dbReference type="AlphaFoldDB" id="A0A317CGD8"/>
<dbReference type="InterPro" id="IPR013154">
    <property type="entry name" value="ADH-like_N"/>
</dbReference>
<gene>
    <name evidence="2" type="ORF">DKW60_10905</name>
</gene>
<dbReference type="RefSeq" id="WP_109837688.1">
    <property type="nucleotide sequence ID" value="NZ_QGKM01000027.1"/>
</dbReference>
<dbReference type="InterPro" id="IPR011032">
    <property type="entry name" value="GroES-like_sf"/>
</dbReference>
<protein>
    <submittedName>
        <fullName evidence="2">NAD(P)-dependent alcohol dehydrogenase</fullName>
    </submittedName>
</protein>
<name>A0A317CGD8_9GAMM</name>